<proteinExistence type="predicted"/>
<dbReference type="Proteomes" id="UP001168821">
    <property type="component" value="Unassembled WGS sequence"/>
</dbReference>
<feature type="region of interest" description="Disordered" evidence="1">
    <location>
        <begin position="1"/>
        <end position="35"/>
    </location>
</feature>
<dbReference type="EMBL" id="JALNTZ010000007">
    <property type="protein sequence ID" value="KAJ3644500.1"/>
    <property type="molecule type" value="Genomic_DNA"/>
</dbReference>
<keyword evidence="3" id="KW-1185">Reference proteome</keyword>
<evidence type="ECO:0000313" key="3">
    <source>
        <dbReference type="Proteomes" id="UP001168821"/>
    </source>
</evidence>
<gene>
    <name evidence="2" type="ORF">Zmor_022225</name>
</gene>
<feature type="compositionally biased region" description="Basic residues" evidence="1">
    <location>
        <begin position="17"/>
        <end position="35"/>
    </location>
</feature>
<feature type="compositionally biased region" description="Basic and acidic residues" evidence="1">
    <location>
        <begin position="1"/>
        <end position="16"/>
    </location>
</feature>
<protein>
    <submittedName>
        <fullName evidence="2">Uncharacterized protein</fullName>
    </submittedName>
</protein>
<sequence>MSTVKRCDATDRSEKHNTKKRKVSEKSKPKFRQKRAGVGRRIFGTPPRKLKSDGWTPFLGLTGEKSPKWRFTPPFLFWSGAAAAAAGCGFHRGTFCRGQFVRCCEVGVNHSTNRGVAEISGWFCFRTTSLIYKDIDLEFAFLTLWPLTRLKSI</sequence>
<organism evidence="2 3">
    <name type="scientific">Zophobas morio</name>
    <dbReference type="NCBI Taxonomy" id="2755281"/>
    <lineage>
        <taxon>Eukaryota</taxon>
        <taxon>Metazoa</taxon>
        <taxon>Ecdysozoa</taxon>
        <taxon>Arthropoda</taxon>
        <taxon>Hexapoda</taxon>
        <taxon>Insecta</taxon>
        <taxon>Pterygota</taxon>
        <taxon>Neoptera</taxon>
        <taxon>Endopterygota</taxon>
        <taxon>Coleoptera</taxon>
        <taxon>Polyphaga</taxon>
        <taxon>Cucujiformia</taxon>
        <taxon>Tenebrionidae</taxon>
        <taxon>Zophobas</taxon>
    </lineage>
</organism>
<reference evidence="2" key="1">
    <citation type="journal article" date="2023" name="G3 (Bethesda)">
        <title>Whole genome assemblies of Zophobas morio and Tenebrio molitor.</title>
        <authorList>
            <person name="Kaur S."/>
            <person name="Stinson S.A."/>
            <person name="diCenzo G.C."/>
        </authorList>
    </citation>
    <scope>NUCLEOTIDE SEQUENCE</scope>
    <source>
        <strain evidence="2">QUZm001</strain>
    </source>
</reference>
<evidence type="ECO:0000313" key="2">
    <source>
        <dbReference type="EMBL" id="KAJ3644500.1"/>
    </source>
</evidence>
<evidence type="ECO:0000256" key="1">
    <source>
        <dbReference type="SAM" id="MobiDB-lite"/>
    </source>
</evidence>
<comment type="caution">
    <text evidence="2">The sequence shown here is derived from an EMBL/GenBank/DDBJ whole genome shotgun (WGS) entry which is preliminary data.</text>
</comment>
<accession>A0AA38HUX3</accession>
<dbReference type="AlphaFoldDB" id="A0AA38HUX3"/>
<name>A0AA38HUX3_9CUCU</name>